<protein>
    <submittedName>
        <fullName evidence="4 5">ATP-binding cassette domain-containing protein</fullName>
    </submittedName>
</protein>
<dbReference type="Gene3D" id="3.40.50.300">
    <property type="entry name" value="P-loop containing nucleotide triphosphate hydrolases"/>
    <property type="match status" value="2"/>
</dbReference>
<dbReference type="InterPro" id="IPR032781">
    <property type="entry name" value="ABC_tran_Xtn"/>
</dbReference>
<dbReference type="InterPro" id="IPR051309">
    <property type="entry name" value="ABCF_ATPase"/>
</dbReference>
<sequence length="527" mass="60330">MKGIKMNLAFGNKIIYEDADFDINRYDKAGVVGVNGAGKTTLFRILLGEQELDSGSIVAGNLRIGHLPQEVVIGEENGTVLDYLQEGRPIGRLQDELNLVYQKLESAGDQEQIRLLKRMGQLQSQLEYYDCYEAGYILLTIIERMGIDIDLLDMPINRLSGGQKSKIAFARVLYSKPEILLLDEPTNHLDEGTRGFVTDFLKNYKGMVLIISHDTDFLNQVINKILFINKSTHKISVYDGNYDIYKKKYGQEKRLQELVIAQEEKEIKELEGFVQRARQASRTNHAIKRMGQERALRLEKKQDALHRREGACRRVKMDIRPLREGAGIPLEVEGLWFHYPNQPYLYRDLNFHINAKERFLVVGENGVGKSTLLKLMMGIQTPDRGNIRFHPNTDVAYYAQELEQLDLQKTVLENVSAQGCTMKQLRSALSNFLFYEDDINKKAEVLSPGEKARIALCRILLQKANFLILDEPTNHLDPETQEVVGRNFRRFEGTIMVVSHNKRFVEQVGINRVLRLPLGRVKDYGQG</sequence>
<dbReference type="PROSITE" id="PS50893">
    <property type="entry name" value="ABC_TRANSPORTER_2"/>
    <property type="match status" value="2"/>
</dbReference>
<feature type="domain" description="ABC transporter" evidence="3">
    <location>
        <begin position="1"/>
        <end position="255"/>
    </location>
</feature>
<dbReference type="PANTHER" id="PTHR42855:SF2">
    <property type="entry name" value="DRUG RESISTANCE ABC TRANSPORTER,ATP-BINDING PROTEIN"/>
    <property type="match status" value="1"/>
</dbReference>
<dbReference type="EMBL" id="JAAITT010000005">
    <property type="protein sequence ID" value="NSJ48074.1"/>
    <property type="molecule type" value="Genomic_DNA"/>
</dbReference>
<keyword evidence="1" id="KW-0547">Nucleotide-binding</keyword>
<name>A0AAW5BXI7_9FIRM</name>
<proteinExistence type="predicted"/>
<dbReference type="GO" id="GO:0005524">
    <property type="term" value="F:ATP binding"/>
    <property type="evidence" value="ECO:0007669"/>
    <property type="project" value="UniProtKB-KW"/>
</dbReference>
<evidence type="ECO:0000313" key="7">
    <source>
        <dbReference type="Proteomes" id="UP001299608"/>
    </source>
</evidence>
<dbReference type="Proteomes" id="UP001299608">
    <property type="component" value="Unassembled WGS sequence"/>
</dbReference>
<accession>A0AAW5BXI7</accession>
<evidence type="ECO:0000256" key="1">
    <source>
        <dbReference type="ARBA" id="ARBA00022741"/>
    </source>
</evidence>
<evidence type="ECO:0000256" key="2">
    <source>
        <dbReference type="ARBA" id="ARBA00022840"/>
    </source>
</evidence>
<dbReference type="Pfam" id="PF12848">
    <property type="entry name" value="ABC_tran_Xtn"/>
    <property type="match status" value="1"/>
</dbReference>
<reference evidence="4" key="3">
    <citation type="submission" date="2022-01" db="EMBL/GenBank/DDBJ databases">
        <title>Collection of gut derived symbiotic bacterial strains cultured from healthy donors.</title>
        <authorList>
            <person name="Lin H."/>
            <person name="Kohout C."/>
            <person name="Waligurski E."/>
            <person name="Pamer E.G."/>
        </authorList>
    </citation>
    <scope>NUCLEOTIDE SEQUENCE</scope>
    <source>
        <strain evidence="4">DFI.6.55</strain>
    </source>
</reference>
<evidence type="ECO:0000313" key="6">
    <source>
        <dbReference type="Proteomes" id="UP000669239"/>
    </source>
</evidence>
<evidence type="ECO:0000313" key="4">
    <source>
        <dbReference type="EMBL" id="MCG4746575.1"/>
    </source>
</evidence>
<dbReference type="EMBL" id="JAKNGE010000016">
    <property type="protein sequence ID" value="MCG4746575.1"/>
    <property type="molecule type" value="Genomic_DNA"/>
</dbReference>
<dbReference type="FunFam" id="3.40.50.300:FF:000011">
    <property type="entry name" value="Putative ABC transporter ATP-binding component"/>
    <property type="match status" value="1"/>
</dbReference>
<dbReference type="CDD" id="cd03221">
    <property type="entry name" value="ABCF_EF-3"/>
    <property type="match status" value="2"/>
</dbReference>
<dbReference type="RefSeq" id="WP_165641343.1">
    <property type="nucleotide sequence ID" value="NZ_JAAITT010000005.1"/>
</dbReference>
<gene>
    <name evidence="5" type="ORF">G5B36_05090</name>
    <name evidence="4" type="ORF">L0N08_14225</name>
</gene>
<keyword evidence="6" id="KW-1185">Reference proteome</keyword>
<dbReference type="InterPro" id="IPR003593">
    <property type="entry name" value="AAA+_ATPase"/>
</dbReference>
<organism evidence="4 7">
    <name type="scientific">Enterocloster aldenensis</name>
    <dbReference type="NCBI Taxonomy" id="358742"/>
    <lineage>
        <taxon>Bacteria</taxon>
        <taxon>Bacillati</taxon>
        <taxon>Bacillota</taxon>
        <taxon>Clostridia</taxon>
        <taxon>Lachnospirales</taxon>
        <taxon>Lachnospiraceae</taxon>
        <taxon>Enterocloster</taxon>
    </lineage>
</organism>
<dbReference type="AlphaFoldDB" id="A0AAW5BXI7"/>
<dbReference type="SMART" id="SM00382">
    <property type="entry name" value="AAA"/>
    <property type="match status" value="2"/>
</dbReference>
<dbReference type="InterPro" id="IPR017871">
    <property type="entry name" value="ABC_transporter-like_CS"/>
</dbReference>
<reference evidence="5" key="2">
    <citation type="submission" date="2020-02" db="EMBL/GenBank/DDBJ databases">
        <authorList>
            <person name="Littmann E."/>
            <person name="Sorbara M."/>
        </authorList>
    </citation>
    <scope>NUCLEOTIDE SEQUENCE</scope>
    <source>
        <strain evidence="5">MSK.1.17</strain>
    </source>
</reference>
<reference evidence="5 6" key="1">
    <citation type="journal article" date="2020" name="Cell Host Microbe">
        <title>Functional and Genomic Variation between Human-Derived Isolates of Lachnospiraceae Reveals Inter- and Intra-Species Diversity.</title>
        <authorList>
            <person name="Sorbara M.T."/>
            <person name="Littmann E.R."/>
            <person name="Fontana E."/>
            <person name="Moody T.U."/>
            <person name="Kohout C.E."/>
            <person name="Gjonbalaj M."/>
            <person name="Eaton V."/>
            <person name="Seok R."/>
            <person name="Leiner I.M."/>
            <person name="Pamer E.G."/>
        </authorList>
    </citation>
    <scope>NUCLEOTIDE SEQUENCE [LARGE SCALE GENOMIC DNA]</scope>
    <source>
        <strain evidence="5 6">MSK.1.17</strain>
    </source>
</reference>
<dbReference type="Proteomes" id="UP000669239">
    <property type="component" value="Unassembled WGS sequence"/>
</dbReference>
<keyword evidence="2 4" id="KW-0067">ATP-binding</keyword>
<evidence type="ECO:0000313" key="5">
    <source>
        <dbReference type="EMBL" id="NSJ48074.1"/>
    </source>
</evidence>
<dbReference type="Pfam" id="PF00005">
    <property type="entry name" value="ABC_tran"/>
    <property type="match status" value="2"/>
</dbReference>
<dbReference type="InterPro" id="IPR003439">
    <property type="entry name" value="ABC_transporter-like_ATP-bd"/>
</dbReference>
<comment type="caution">
    <text evidence="4">The sequence shown here is derived from an EMBL/GenBank/DDBJ whole genome shotgun (WGS) entry which is preliminary data.</text>
</comment>
<dbReference type="GO" id="GO:0016887">
    <property type="term" value="F:ATP hydrolysis activity"/>
    <property type="evidence" value="ECO:0007669"/>
    <property type="project" value="InterPro"/>
</dbReference>
<evidence type="ECO:0000259" key="3">
    <source>
        <dbReference type="PROSITE" id="PS50893"/>
    </source>
</evidence>
<dbReference type="InterPro" id="IPR027417">
    <property type="entry name" value="P-loop_NTPase"/>
</dbReference>
<dbReference type="NCBIfam" id="NF000355">
    <property type="entry name" value="ribo_prot_ABC_F"/>
    <property type="match status" value="1"/>
</dbReference>
<feature type="domain" description="ABC transporter" evidence="3">
    <location>
        <begin position="330"/>
        <end position="527"/>
    </location>
</feature>
<dbReference type="PROSITE" id="PS00211">
    <property type="entry name" value="ABC_TRANSPORTER_1"/>
    <property type="match status" value="2"/>
</dbReference>
<dbReference type="SUPFAM" id="SSF52540">
    <property type="entry name" value="P-loop containing nucleoside triphosphate hydrolases"/>
    <property type="match status" value="2"/>
</dbReference>
<dbReference type="PANTHER" id="PTHR42855">
    <property type="entry name" value="ABC TRANSPORTER ATP-BINDING SUBUNIT"/>
    <property type="match status" value="1"/>
</dbReference>